<evidence type="ECO:0000256" key="1">
    <source>
        <dbReference type="SAM" id="MobiDB-lite"/>
    </source>
</evidence>
<accession>A0A232EEG5</accession>
<feature type="compositionally biased region" description="Basic residues" evidence="1">
    <location>
        <begin position="124"/>
        <end position="133"/>
    </location>
</feature>
<sequence>MKIFKIVAKQEKKSLPEVNANEVSLIEINSAANTLAQIKKKQCKSISSDSLNDEEDFKGFATSSNEQQDMSLESFDLNLDDKSADTAQEPCQLDEMPADRLGKVQINRSGGVSGPSANLARNQPSRKRSRRLWNKPINESLESVASISTLEKLENESSTKKKTKSRQSTRTDIQIMKKDGGYCTYCKKSKVVVQYAKHLTMTHKMHKDIAPICRMERGSQERRKAIGILRNKGLADFNRIHGEKIPLRHRQEGRNDKS</sequence>
<dbReference type="EMBL" id="NNAY01005339">
    <property type="protein sequence ID" value="OXU16741.1"/>
    <property type="molecule type" value="Genomic_DNA"/>
</dbReference>
<evidence type="ECO:0000313" key="3">
    <source>
        <dbReference type="Proteomes" id="UP000215335"/>
    </source>
</evidence>
<dbReference type="Proteomes" id="UP000215335">
    <property type="component" value="Unassembled WGS sequence"/>
</dbReference>
<gene>
    <name evidence="2" type="ORF">TSAR_010462</name>
</gene>
<name>A0A232EEG5_9HYME</name>
<evidence type="ECO:0000313" key="2">
    <source>
        <dbReference type="EMBL" id="OXU16741.1"/>
    </source>
</evidence>
<comment type="caution">
    <text evidence="2">The sequence shown here is derived from an EMBL/GenBank/DDBJ whole genome shotgun (WGS) entry which is preliminary data.</text>
</comment>
<reference evidence="2 3" key="1">
    <citation type="journal article" date="2017" name="Curr. Biol.">
        <title>The Evolution of Venom by Co-option of Single-Copy Genes.</title>
        <authorList>
            <person name="Martinson E.O."/>
            <person name="Mrinalini"/>
            <person name="Kelkar Y.D."/>
            <person name="Chang C.H."/>
            <person name="Werren J.H."/>
        </authorList>
    </citation>
    <scope>NUCLEOTIDE SEQUENCE [LARGE SCALE GENOMIC DNA]</scope>
    <source>
        <strain evidence="2 3">Alberta</strain>
        <tissue evidence="2">Whole body</tissue>
    </source>
</reference>
<organism evidence="2 3">
    <name type="scientific">Trichomalopsis sarcophagae</name>
    <dbReference type="NCBI Taxonomy" id="543379"/>
    <lineage>
        <taxon>Eukaryota</taxon>
        <taxon>Metazoa</taxon>
        <taxon>Ecdysozoa</taxon>
        <taxon>Arthropoda</taxon>
        <taxon>Hexapoda</taxon>
        <taxon>Insecta</taxon>
        <taxon>Pterygota</taxon>
        <taxon>Neoptera</taxon>
        <taxon>Endopterygota</taxon>
        <taxon>Hymenoptera</taxon>
        <taxon>Apocrita</taxon>
        <taxon>Proctotrupomorpha</taxon>
        <taxon>Chalcidoidea</taxon>
        <taxon>Pteromalidae</taxon>
        <taxon>Pteromalinae</taxon>
        <taxon>Trichomalopsis</taxon>
    </lineage>
</organism>
<dbReference type="AlphaFoldDB" id="A0A232EEG5"/>
<feature type="region of interest" description="Disordered" evidence="1">
    <location>
        <begin position="106"/>
        <end position="134"/>
    </location>
</feature>
<keyword evidence="3" id="KW-1185">Reference proteome</keyword>
<protein>
    <submittedName>
        <fullName evidence="2">Uncharacterized protein</fullName>
    </submittedName>
</protein>
<proteinExistence type="predicted"/>
<feature type="compositionally biased region" description="Polar residues" evidence="1">
    <location>
        <begin position="106"/>
        <end position="123"/>
    </location>
</feature>